<dbReference type="RefSeq" id="WP_002482379.1">
    <property type="nucleotide sequence ID" value="NZ_CAXOKG010000002.1"/>
</dbReference>
<dbReference type="Proteomes" id="UP000254707">
    <property type="component" value="Unassembled WGS sequence"/>
</dbReference>
<proteinExistence type="predicted"/>
<accession>A0A380HM91</accession>
<dbReference type="OMA" id="RGGCWFR"/>
<dbReference type="PROSITE" id="PS51819">
    <property type="entry name" value="VOC"/>
    <property type="match status" value="1"/>
</dbReference>
<dbReference type="Pfam" id="PF00903">
    <property type="entry name" value="Glyoxalase"/>
    <property type="match status" value="1"/>
</dbReference>
<evidence type="ECO:0000313" key="2">
    <source>
        <dbReference type="Proteomes" id="UP000254707"/>
    </source>
</evidence>
<dbReference type="SUPFAM" id="SSF54593">
    <property type="entry name" value="Glyoxalase/Bleomycin resistance protein/Dihydroxybiphenyl dioxygenase"/>
    <property type="match status" value="1"/>
</dbReference>
<dbReference type="Gene3D" id="3.10.180.10">
    <property type="entry name" value="2,3-Dihydroxybiphenyl 1,2-Dioxygenase, domain 1"/>
    <property type="match status" value="1"/>
</dbReference>
<organism evidence="1 2">
    <name type="scientific">Staphylococcus saprophyticus</name>
    <dbReference type="NCBI Taxonomy" id="29385"/>
    <lineage>
        <taxon>Bacteria</taxon>
        <taxon>Bacillati</taxon>
        <taxon>Bacillota</taxon>
        <taxon>Bacilli</taxon>
        <taxon>Bacillales</taxon>
        <taxon>Staphylococcaceae</taxon>
        <taxon>Staphylococcus</taxon>
    </lineage>
</organism>
<gene>
    <name evidence="1" type="ORF">NCTC7688_00566</name>
</gene>
<dbReference type="GeneID" id="3616286"/>
<dbReference type="PANTHER" id="PTHR39175:SF1">
    <property type="entry name" value="FAMILY PROTEIN, PUTATIVE (AFU_ORTHOLOGUE AFUA_3G15060)-RELATED"/>
    <property type="match status" value="1"/>
</dbReference>
<dbReference type="InterPro" id="IPR029068">
    <property type="entry name" value="Glyas_Bleomycin-R_OHBP_Dase"/>
</dbReference>
<protein>
    <submittedName>
        <fullName evidence="1">Glyoxalase</fullName>
    </submittedName>
</protein>
<dbReference type="PANTHER" id="PTHR39175">
    <property type="entry name" value="FAMILY PROTEIN, PUTATIVE (AFU_ORTHOLOGUE AFUA_3G15060)-RELATED"/>
    <property type="match status" value="1"/>
</dbReference>
<dbReference type="EMBL" id="UHED01000001">
    <property type="protein sequence ID" value="SUM82070.1"/>
    <property type="molecule type" value="Genomic_DNA"/>
</dbReference>
<reference evidence="1 2" key="1">
    <citation type="submission" date="2018-06" db="EMBL/GenBank/DDBJ databases">
        <authorList>
            <consortium name="Pathogen Informatics"/>
            <person name="Doyle S."/>
        </authorList>
    </citation>
    <scope>NUCLEOTIDE SEQUENCE [LARGE SCALE GENOMIC DNA]</scope>
    <source>
        <strain evidence="1 2">NCTC7688</strain>
    </source>
</reference>
<dbReference type="InterPro" id="IPR037523">
    <property type="entry name" value="VOC_core"/>
</dbReference>
<dbReference type="AlphaFoldDB" id="A0A380HM91"/>
<sequence>MFNQFLGIDHVQLAAPPHNESLAKAFYSDKLGFKEIAKPSNLAKNGGVWFQVGDQQLHIGVQDDFKPATKAHPAFLVQNASDIRKELEAKEIEIIYGDELEGANRFYIYDPFGNRIEIIEWL</sequence>
<evidence type="ECO:0000313" key="1">
    <source>
        <dbReference type="EMBL" id="SUM82070.1"/>
    </source>
</evidence>
<dbReference type="InterPro" id="IPR004360">
    <property type="entry name" value="Glyas_Fos-R_dOase_dom"/>
</dbReference>
<name>A0A380HM91_STASA</name>